<dbReference type="EMBL" id="UINC01027134">
    <property type="protein sequence ID" value="SVB05866.1"/>
    <property type="molecule type" value="Genomic_DNA"/>
</dbReference>
<dbReference type="AlphaFoldDB" id="A0A382AWE3"/>
<keyword evidence="1" id="KW-0472">Membrane</keyword>
<reference evidence="2" key="1">
    <citation type="submission" date="2018-05" db="EMBL/GenBank/DDBJ databases">
        <authorList>
            <person name="Lanie J.A."/>
            <person name="Ng W.-L."/>
            <person name="Kazmierczak K.M."/>
            <person name="Andrzejewski T.M."/>
            <person name="Davidsen T.M."/>
            <person name="Wayne K.J."/>
            <person name="Tettelin H."/>
            <person name="Glass J.I."/>
            <person name="Rusch D."/>
            <person name="Podicherti R."/>
            <person name="Tsui H.-C.T."/>
            <person name="Winkler M.E."/>
        </authorList>
    </citation>
    <scope>NUCLEOTIDE SEQUENCE</scope>
</reference>
<sequence length="202" mass="23737">MLVVTISLVGALVTTAVYGKFKHDRYYKGTIDKVQQHQIKLSISMLEFMIEKKSSDAEFFEEDFRKAFYPVRYFMPVKVFKHGKLLFQYSSPYKSINNHEYKKFTSADFEISFGIYGAPPWFIDQEAFWGVGKNATFWRWIGSPAYWFTNKYDYIHVPFIAFFLLIYSALFALAYRFQANYFGKKVLATLEEIKKHQAGDST</sequence>
<keyword evidence="1" id="KW-0812">Transmembrane</keyword>
<protein>
    <submittedName>
        <fullName evidence="2">Uncharacterized protein</fullName>
    </submittedName>
</protein>
<organism evidence="2">
    <name type="scientific">marine metagenome</name>
    <dbReference type="NCBI Taxonomy" id="408172"/>
    <lineage>
        <taxon>unclassified sequences</taxon>
        <taxon>metagenomes</taxon>
        <taxon>ecological metagenomes</taxon>
    </lineage>
</organism>
<name>A0A382AWE3_9ZZZZ</name>
<proteinExistence type="predicted"/>
<feature type="transmembrane region" description="Helical" evidence="1">
    <location>
        <begin position="154"/>
        <end position="175"/>
    </location>
</feature>
<accession>A0A382AWE3</accession>
<keyword evidence="1" id="KW-1133">Transmembrane helix</keyword>
<evidence type="ECO:0000256" key="1">
    <source>
        <dbReference type="SAM" id="Phobius"/>
    </source>
</evidence>
<evidence type="ECO:0000313" key="2">
    <source>
        <dbReference type="EMBL" id="SVB05866.1"/>
    </source>
</evidence>
<gene>
    <name evidence="2" type="ORF">METZ01_LOCUS158720</name>
</gene>